<reference evidence="1 2" key="2">
    <citation type="journal article" date="2013" name="Int. J. Syst. Evol. Microbiol.">
        <title>Methylophaga nitratireducenticrescens sp. nov. and Methylophaga frappieri sp. nov., isolated from the biofilm of the methanol-fed denitrification system treating the seawater at the Montreal Biodome.</title>
        <authorList>
            <person name="Villeneuve C."/>
            <person name="Martineau C."/>
            <person name="Mauffrey F."/>
            <person name="Villemur R."/>
        </authorList>
    </citation>
    <scope>NUCLEOTIDE SEQUENCE [LARGE SCALE GENOMIC DNA]</scope>
    <source>
        <strain evidence="1 2">JAM1</strain>
    </source>
</reference>
<dbReference type="KEGG" id="mej:Q7A_2918"/>
<dbReference type="RefSeq" id="WP_014708056.1">
    <property type="nucleotide sequence ID" value="NC_017857.3"/>
</dbReference>
<organism evidence="1 2">
    <name type="scientific">Methylophaga nitratireducenticrescens</name>
    <dbReference type="NCBI Taxonomy" id="754476"/>
    <lineage>
        <taxon>Bacteria</taxon>
        <taxon>Pseudomonadati</taxon>
        <taxon>Pseudomonadota</taxon>
        <taxon>Gammaproteobacteria</taxon>
        <taxon>Thiotrichales</taxon>
        <taxon>Piscirickettsiaceae</taxon>
        <taxon>Methylophaga</taxon>
    </lineage>
</organism>
<sequence length="230" mass="26180">MQWLKLVLLCSVFGLFSACAANSSDGPPNLSSFAKSNIDDVIELHQQRVMQDLKTLTIKLYQRNPNQRHDRHMRTLEDSVARLFMYPADVGFAKWDGFEPTEIIRLALTDDYDGDRVLAFTVGMRRMLMASYNNQSEFYYLSSIDQQKLYNSARNIEIAAWMLAEKRDAKGKRLLLSDSLQDESRNLSFQRIIGGMIATQDNISAIIAQKNGRLVKTVVVQAASMMFLPI</sequence>
<protein>
    <submittedName>
        <fullName evidence="1">Lipoprotein</fullName>
    </submittedName>
</protein>
<dbReference type="HOGENOM" id="CLU_097918_0_0_6"/>
<keyword evidence="2" id="KW-1185">Reference proteome</keyword>
<proteinExistence type="predicted"/>
<dbReference type="PROSITE" id="PS51257">
    <property type="entry name" value="PROKAR_LIPOPROTEIN"/>
    <property type="match status" value="1"/>
</dbReference>
<dbReference type="eggNOG" id="ENOG502Z9JN">
    <property type="taxonomic scope" value="Bacteria"/>
</dbReference>
<dbReference type="EMBL" id="CP003390">
    <property type="protein sequence ID" value="AFI85695.1"/>
    <property type="molecule type" value="Genomic_DNA"/>
</dbReference>
<dbReference type="OrthoDB" id="5866325at2"/>
<reference evidence="1 2" key="1">
    <citation type="journal article" date="2012" name="J. Bacteriol.">
        <title>Complete genome sequences of Methylophaga sp. strain JAM1 and Methylophaga sp. strain JAM7.</title>
        <authorList>
            <person name="Villeneuve C."/>
            <person name="Martineau C."/>
            <person name="Mauffrey F."/>
            <person name="Villemur R."/>
        </authorList>
    </citation>
    <scope>NUCLEOTIDE SEQUENCE [LARGE SCALE GENOMIC DNA]</scope>
    <source>
        <strain evidence="1 2">JAM1</strain>
    </source>
</reference>
<keyword evidence="1" id="KW-0449">Lipoprotein</keyword>
<name>I1XMS6_METNJ</name>
<dbReference type="PATRIC" id="fig|754476.3.peg.2864"/>
<dbReference type="Proteomes" id="UP000009144">
    <property type="component" value="Chromosome"/>
</dbReference>
<accession>I1XMS6</accession>
<dbReference type="STRING" id="754476.Q7A_2918"/>
<evidence type="ECO:0000313" key="1">
    <source>
        <dbReference type="EMBL" id="AFI85695.1"/>
    </source>
</evidence>
<evidence type="ECO:0000313" key="2">
    <source>
        <dbReference type="Proteomes" id="UP000009144"/>
    </source>
</evidence>
<dbReference type="AlphaFoldDB" id="I1XMS6"/>
<gene>
    <name evidence="1" type="ordered locus">Q7A_2918</name>
</gene>